<reference evidence="6" key="1">
    <citation type="submission" date="2025-08" db="UniProtKB">
        <authorList>
            <consortium name="RefSeq"/>
        </authorList>
    </citation>
    <scope>IDENTIFICATION</scope>
    <source>
        <tissue evidence="6">Leaf</tissue>
    </source>
</reference>
<dbReference type="InterPro" id="IPR025564">
    <property type="entry name" value="CAAD_dom"/>
</dbReference>
<dbReference type="KEGG" id="rarg:115739442"/>
<dbReference type="InterPro" id="IPR033344">
    <property type="entry name" value="CURT1"/>
</dbReference>
<dbReference type="AlphaFoldDB" id="A0A8B8P0V0"/>
<sequence>MALLPSSFALPVSDLPSPRISSKPLLLLKNQSPVFPRNNGLECRRKVVRRATTSEDTSSRYPAEDRDGVTIVEEVPLETNTYTENFPSELPKEESPTDVQEQSFDLLEKINLKVDPDDTLPILLYAGGAVFALWLVSAVVGAIDSIPLFPKLMEVVGLGYTFWFTSRYLLFKDSREELASKIEELKEQVLGSNDD</sequence>
<keyword evidence="5" id="KW-1185">Reference proteome</keyword>
<keyword evidence="3" id="KW-0812">Transmembrane</keyword>
<evidence type="ECO:0000256" key="2">
    <source>
        <dbReference type="SAM" id="Coils"/>
    </source>
</evidence>
<dbReference type="Pfam" id="PF14159">
    <property type="entry name" value="CAAD"/>
    <property type="match status" value="1"/>
</dbReference>
<dbReference type="PANTHER" id="PTHR33222:SF2">
    <property type="entry name" value="PROTEIN CURVATURE THYLAKOID 1D, CHLOROPLASTIC"/>
    <property type="match status" value="1"/>
</dbReference>
<evidence type="ECO:0000259" key="4">
    <source>
        <dbReference type="Pfam" id="PF14159"/>
    </source>
</evidence>
<gene>
    <name evidence="6" type="primary">LOC115739442</name>
</gene>
<dbReference type="Proteomes" id="UP000827889">
    <property type="component" value="Chromosome 11"/>
</dbReference>
<keyword evidence="2" id="KW-0175">Coiled coil</keyword>
<evidence type="ECO:0000313" key="6">
    <source>
        <dbReference type="RefSeq" id="XP_030528401.1"/>
    </source>
</evidence>
<keyword evidence="3" id="KW-0472">Membrane</keyword>
<comment type="subcellular location">
    <subcellularLocation>
        <location evidence="1">Membrane</location>
        <topology evidence="1">Multi-pass membrane protein</topology>
    </subcellularLocation>
</comment>
<protein>
    <submittedName>
        <fullName evidence="6">Protein CURVATURE THYLAKOID 1D, chloroplastic</fullName>
    </submittedName>
</protein>
<dbReference type="OrthoDB" id="2014299at2759"/>
<dbReference type="GeneID" id="115739442"/>
<evidence type="ECO:0000256" key="3">
    <source>
        <dbReference type="SAM" id="Phobius"/>
    </source>
</evidence>
<dbReference type="PANTHER" id="PTHR33222">
    <property type="match status" value="1"/>
</dbReference>
<proteinExistence type="predicted"/>
<feature type="domain" description="Cyanobacterial aminoacyl-tRNA synthetase CAAD" evidence="4">
    <location>
        <begin position="117"/>
        <end position="191"/>
    </location>
</feature>
<dbReference type="GO" id="GO:0009535">
    <property type="term" value="C:chloroplast thylakoid membrane"/>
    <property type="evidence" value="ECO:0007669"/>
    <property type="project" value="TreeGrafter"/>
</dbReference>
<keyword evidence="3" id="KW-1133">Transmembrane helix</keyword>
<feature type="transmembrane region" description="Helical" evidence="3">
    <location>
        <begin position="122"/>
        <end position="143"/>
    </location>
</feature>
<dbReference type="RefSeq" id="XP_030528401.1">
    <property type="nucleotide sequence ID" value="XM_030672541.2"/>
</dbReference>
<accession>A0A8B8P0V0</accession>
<name>A0A8B8P0V0_9MYRT</name>
<evidence type="ECO:0000313" key="5">
    <source>
        <dbReference type="Proteomes" id="UP000827889"/>
    </source>
</evidence>
<feature type="coiled-coil region" evidence="2">
    <location>
        <begin position="168"/>
        <end position="195"/>
    </location>
</feature>
<evidence type="ECO:0000256" key="1">
    <source>
        <dbReference type="ARBA" id="ARBA00004141"/>
    </source>
</evidence>
<organism evidence="5 6">
    <name type="scientific">Rhodamnia argentea</name>
    <dbReference type="NCBI Taxonomy" id="178133"/>
    <lineage>
        <taxon>Eukaryota</taxon>
        <taxon>Viridiplantae</taxon>
        <taxon>Streptophyta</taxon>
        <taxon>Embryophyta</taxon>
        <taxon>Tracheophyta</taxon>
        <taxon>Spermatophyta</taxon>
        <taxon>Magnoliopsida</taxon>
        <taxon>eudicotyledons</taxon>
        <taxon>Gunneridae</taxon>
        <taxon>Pentapetalae</taxon>
        <taxon>rosids</taxon>
        <taxon>malvids</taxon>
        <taxon>Myrtales</taxon>
        <taxon>Myrtaceae</taxon>
        <taxon>Myrtoideae</taxon>
        <taxon>Myrteae</taxon>
        <taxon>Australasian group</taxon>
        <taxon>Rhodamnia</taxon>
    </lineage>
</organism>